<dbReference type="Proteomes" id="UP000034805">
    <property type="component" value="Unassembled WGS sequence"/>
</dbReference>
<dbReference type="InterPro" id="IPR036612">
    <property type="entry name" value="KH_dom_type_1_sf"/>
</dbReference>
<dbReference type="AlphaFoldDB" id="A0A0N8JX45"/>
<sequence>MVELRQTGGPGFEPVGLAGSAQTGASLNLSSSEMRKFTKISDSAAPVLRLSTDETTCLGCERVGAGPGTSTSPSCMHTRQSIVAEGEDNLKKMQLMELAILNGTYRDTNVKTRECLRNRASSPHSPTRPPLLGVHG</sequence>
<dbReference type="EMBL" id="JARO02008460">
    <property type="protein sequence ID" value="KPP62713.1"/>
    <property type="molecule type" value="Genomic_DNA"/>
</dbReference>
<evidence type="ECO:0000256" key="1">
    <source>
        <dbReference type="SAM" id="MobiDB-lite"/>
    </source>
</evidence>
<reference evidence="2 3" key="1">
    <citation type="submission" date="2015-08" db="EMBL/GenBank/DDBJ databases">
        <title>The genome of the Asian arowana (Scleropages formosus).</title>
        <authorList>
            <person name="Tan M.H."/>
            <person name="Gan H.M."/>
            <person name="Croft L.J."/>
            <person name="Austin C.M."/>
        </authorList>
    </citation>
    <scope>NUCLEOTIDE SEQUENCE [LARGE SCALE GENOMIC DNA]</scope>
    <source>
        <strain evidence="2">Aro1</strain>
    </source>
</reference>
<organism evidence="2 3">
    <name type="scientific">Scleropages formosus</name>
    <name type="common">Asian bonytongue</name>
    <name type="synonym">Osteoglossum formosum</name>
    <dbReference type="NCBI Taxonomy" id="113540"/>
    <lineage>
        <taxon>Eukaryota</taxon>
        <taxon>Metazoa</taxon>
        <taxon>Chordata</taxon>
        <taxon>Craniata</taxon>
        <taxon>Vertebrata</taxon>
        <taxon>Euteleostomi</taxon>
        <taxon>Actinopterygii</taxon>
        <taxon>Neopterygii</taxon>
        <taxon>Teleostei</taxon>
        <taxon>Osteoglossocephala</taxon>
        <taxon>Osteoglossomorpha</taxon>
        <taxon>Osteoglossiformes</taxon>
        <taxon>Osteoglossidae</taxon>
        <taxon>Scleropages</taxon>
    </lineage>
</organism>
<name>A0A0N8JX45_SCLFO</name>
<proteinExistence type="predicted"/>
<feature type="region of interest" description="Disordered" evidence="1">
    <location>
        <begin position="117"/>
        <end position="136"/>
    </location>
</feature>
<dbReference type="GO" id="GO:0003723">
    <property type="term" value="F:RNA binding"/>
    <property type="evidence" value="ECO:0007669"/>
    <property type="project" value="InterPro"/>
</dbReference>
<comment type="caution">
    <text evidence="2">The sequence shown here is derived from an EMBL/GenBank/DDBJ whole genome shotgun (WGS) entry which is preliminary data.</text>
</comment>
<accession>A0A0N8JX45</accession>
<dbReference type="Gene3D" id="3.30.1370.10">
    <property type="entry name" value="K Homology domain, type 1"/>
    <property type="match status" value="1"/>
</dbReference>
<gene>
    <name evidence="2" type="ORF">Z043_119085</name>
</gene>
<protein>
    <submittedName>
        <fullName evidence="2">Uncharacterized protein</fullName>
    </submittedName>
</protein>
<evidence type="ECO:0000313" key="3">
    <source>
        <dbReference type="Proteomes" id="UP000034805"/>
    </source>
</evidence>
<evidence type="ECO:0000313" key="2">
    <source>
        <dbReference type="EMBL" id="KPP62713.1"/>
    </source>
</evidence>